<gene>
    <name evidence="8" type="ORF">CHS0354_033102</name>
</gene>
<dbReference type="Pfam" id="PF01825">
    <property type="entry name" value="GPS"/>
    <property type="match status" value="1"/>
</dbReference>
<dbReference type="Gene3D" id="2.60.220.50">
    <property type="match status" value="1"/>
</dbReference>
<evidence type="ECO:0000313" key="8">
    <source>
        <dbReference type="EMBL" id="KAK3585986.1"/>
    </source>
</evidence>
<evidence type="ECO:0000259" key="7">
    <source>
        <dbReference type="PROSITE" id="PS50221"/>
    </source>
</evidence>
<evidence type="ECO:0000256" key="6">
    <source>
        <dbReference type="SAM" id="Phobius"/>
    </source>
</evidence>
<evidence type="ECO:0000256" key="2">
    <source>
        <dbReference type="ARBA" id="ARBA00022692"/>
    </source>
</evidence>
<dbReference type="GO" id="GO:0004930">
    <property type="term" value="F:G protein-coupled receptor activity"/>
    <property type="evidence" value="ECO:0007669"/>
    <property type="project" value="InterPro"/>
</dbReference>
<dbReference type="PANTHER" id="PTHR12011">
    <property type="entry name" value="ADHESION G-PROTEIN COUPLED RECEPTOR"/>
    <property type="match status" value="1"/>
</dbReference>
<dbReference type="GO" id="GO:0005886">
    <property type="term" value="C:plasma membrane"/>
    <property type="evidence" value="ECO:0007669"/>
    <property type="project" value="TreeGrafter"/>
</dbReference>
<dbReference type="SMART" id="SM00303">
    <property type="entry name" value="GPS"/>
    <property type="match status" value="1"/>
</dbReference>
<evidence type="ECO:0000313" key="9">
    <source>
        <dbReference type="Proteomes" id="UP001195483"/>
    </source>
</evidence>
<dbReference type="InterPro" id="IPR000832">
    <property type="entry name" value="GPCR_2_secretin-like"/>
</dbReference>
<keyword evidence="2 6" id="KW-0812">Transmembrane</keyword>
<evidence type="ECO:0000256" key="5">
    <source>
        <dbReference type="ARBA" id="ARBA00023157"/>
    </source>
</evidence>
<name>A0AAE0S629_9BIVA</name>
<feature type="domain" description="GAIN-B" evidence="7">
    <location>
        <begin position="1"/>
        <end position="43"/>
    </location>
</feature>
<dbReference type="Gene3D" id="1.20.1070.10">
    <property type="entry name" value="Rhodopsin 7-helix transmembrane proteins"/>
    <property type="match status" value="1"/>
</dbReference>
<dbReference type="InterPro" id="IPR046338">
    <property type="entry name" value="GAIN_dom_sf"/>
</dbReference>
<keyword evidence="5" id="KW-1015">Disulfide bond</keyword>
<accession>A0AAE0S629</accession>
<dbReference type="PROSITE" id="PS50221">
    <property type="entry name" value="GAIN_B"/>
    <property type="match status" value="1"/>
</dbReference>
<feature type="transmembrane region" description="Helical" evidence="6">
    <location>
        <begin position="54"/>
        <end position="77"/>
    </location>
</feature>
<sequence length="138" mass="15443">MHSVSRLWDHGGCHVASWNASHTRCQCNHMTNFAVLMQVKDFEIGEAEKASLEVLTIMGCCGSIAALSATLVILFWLKLRSDRFILLMNLSTAIILAQIVFLVGVDATEFQVEYATMFICRSLISVYRKIDQSSKLVI</sequence>
<organism evidence="8 9">
    <name type="scientific">Potamilus streckersoni</name>
    <dbReference type="NCBI Taxonomy" id="2493646"/>
    <lineage>
        <taxon>Eukaryota</taxon>
        <taxon>Metazoa</taxon>
        <taxon>Spiralia</taxon>
        <taxon>Lophotrochozoa</taxon>
        <taxon>Mollusca</taxon>
        <taxon>Bivalvia</taxon>
        <taxon>Autobranchia</taxon>
        <taxon>Heteroconchia</taxon>
        <taxon>Palaeoheterodonta</taxon>
        <taxon>Unionida</taxon>
        <taxon>Unionoidea</taxon>
        <taxon>Unionidae</taxon>
        <taxon>Ambleminae</taxon>
        <taxon>Lampsilini</taxon>
        <taxon>Potamilus</taxon>
    </lineage>
</organism>
<protein>
    <recommendedName>
        <fullName evidence="7">GAIN-B domain-containing protein</fullName>
    </recommendedName>
</protein>
<evidence type="ECO:0000256" key="4">
    <source>
        <dbReference type="ARBA" id="ARBA00023136"/>
    </source>
</evidence>
<keyword evidence="9" id="KW-1185">Reference proteome</keyword>
<reference evidence="8" key="3">
    <citation type="submission" date="2023-05" db="EMBL/GenBank/DDBJ databases">
        <authorList>
            <person name="Smith C.H."/>
        </authorList>
    </citation>
    <scope>NUCLEOTIDE SEQUENCE</scope>
    <source>
        <strain evidence="8">CHS0354</strain>
        <tissue evidence="8">Mantle</tissue>
    </source>
</reference>
<reference evidence="8" key="1">
    <citation type="journal article" date="2021" name="Genome Biol. Evol.">
        <title>A High-Quality Reference Genome for a Parasitic Bivalve with Doubly Uniparental Inheritance (Bivalvia: Unionida).</title>
        <authorList>
            <person name="Smith C.H."/>
        </authorList>
    </citation>
    <scope>NUCLEOTIDE SEQUENCE</scope>
    <source>
        <strain evidence="8">CHS0354</strain>
    </source>
</reference>
<feature type="transmembrane region" description="Helical" evidence="6">
    <location>
        <begin position="84"/>
        <end position="105"/>
    </location>
</feature>
<evidence type="ECO:0000256" key="3">
    <source>
        <dbReference type="ARBA" id="ARBA00022989"/>
    </source>
</evidence>
<comment type="subcellular location">
    <subcellularLocation>
        <location evidence="1">Membrane</location>
        <topology evidence="1">Multi-pass membrane protein</topology>
    </subcellularLocation>
</comment>
<evidence type="ECO:0000256" key="1">
    <source>
        <dbReference type="ARBA" id="ARBA00004141"/>
    </source>
</evidence>
<keyword evidence="4 6" id="KW-0472">Membrane</keyword>
<dbReference type="AlphaFoldDB" id="A0AAE0S629"/>
<dbReference type="InterPro" id="IPR057244">
    <property type="entry name" value="GAIN_B"/>
</dbReference>
<dbReference type="GO" id="GO:0007189">
    <property type="term" value="P:adenylate cyclase-activating G protein-coupled receptor signaling pathway"/>
    <property type="evidence" value="ECO:0007669"/>
    <property type="project" value="TreeGrafter"/>
</dbReference>
<dbReference type="InterPro" id="IPR000203">
    <property type="entry name" value="GPS"/>
</dbReference>
<keyword evidence="3 6" id="KW-1133">Transmembrane helix</keyword>
<comment type="caution">
    <text evidence="8">The sequence shown here is derived from an EMBL/GenBank/DDBJ whole genome shotgun (WGS) entry which is preliminary data.</text>
</comment>
<reference evidence="8" key="2">
    <citation type="journal article" date="2021" name="Genome Biol. Evol.">
        <title>Developing a high-quality reference genome for a parasitic bivalve with doubly uniparental inheritance (Bivalvia: Unionida).</title>
        <authorList>
            <person name="Smith C.H."/>
        </authorList>
    </citation>
    <scope>NUCLEOTIDE SEQUENCE</scope>
    <source>
        <strain evidence="8">CHS0354</strain>
        <tissue evidence="8">Mantle</tissue>
    </source>
</reference>
<proteinExistence type="predicted"/>
<dbReference type="PANTHER" id="PTHR12011:SF471">
    <property type="entry name" value="G-PROTEIN COUPLED RECEPTORS FAMILY 2 PROFILE 2 DOMAIN-CONTAINING PROTEIN"/>
    <property type="match status" value="1"/>
</dbReference>
<dbReference type="EMBL" id="JAEAOA010001951">
    <property type="protein sequence ID" value="KAK3585986.1"/>
    <property type="molecule type" value="Genomic_DNA"/>
</dbReference>
<dbReference type="Proteomes" id="UP001195483">
    <property type="component" value="Unassembled WGS sequence"/>
</dbReference>
<dbReference type="Pfam" id="PF00002">
    <property type="entry name" value="7tm_2"/>
    <property type="match status" value="1"/>
</dbReference>